<dbReference type="EMBL" id="CP144698">
    <property type="protein sequence ID" value="WVZ16085.1"/>
    <property type="molecule type" value="Genomic_DNA"/>
</dbReference>
<evidence type="ECO:0000313" key="2">
    <source>
        <dbReference type="Proteomes" id="UP001374535"/>
    </source>
</evidence>
<evidence type="ECO:0000313" key="1">
    <source>
        <dbReference type="EMBL" id="WVZ16085.1"/>
    </source>
</evidence>
<keyword evidence="2" id="KW-1185">Reference proteome</keyword>
<accession>A0AAQ3NUF7</accession>
<protein>
    <submittedName>
        <fullName evidence="1">Uncharacterized protein</fullName>
    </submittedName>
</protein>
<sequence length="187" mass="20915">RASSTLPCFTQPPIIVFHETKSLSSILTNKLQANPRPSSHLTYPPIIEFHVIKFLSSISSNNSRARSTAPYFTYPPIIELYETISRLGILSNTCRASSTHPHLTNNPIKQFCKNTSDPKFIFQSNPQTCIPSLTKPTLPQAFIARDNVYASRHTPFSSIKRSRTRALLGSHPLECDLITAFQRKGSS</sequence>
<dbReference type="AlphaFoldDB" id="A0AAQ3NUF7"/>
<proteinExistence type="predicted"/>
<reference evidence="1 2" key="1">
    <citation type="journal article" date="2023" name="Life. Sci Alliance">
        <title>Evolutionary insights into 3D genome organization and epigenetic landscape of Vigna mungo.</title>
        <authorList>
            <person name="Junaid A."/>
            <person name="Singh B."/>
            <person name="Bhatia S."/>
        </authorList>
    </citation>
    <scope>NUCLEOTIDE SEQUENCE [LARGE SCALE GENOMIC DNA]</scope>
    <source>
        <strain evidence="1">Urdbean</strain>
    </source>
</reference>
<organism evidence="1 2">
    <name type="scientific">Vigna mungo</name>
    <name type="common">Black gram</name>
    <name type="synonym">Phaseolus mungo</name>
    <dbReference type="NCBI Taxonomy" id="3915"/>
    <lineage>
        <taxon>Eukaryota</taxon>
        <taxon>Viridiplantae</taxon>
        <taxon>Streptophyta</taxon>
        <taxon>Embryophyta</taxon>
        <taxon>Tracheophyta</taxon>
        <taxon>Spermatophyta</taxon>
        <taxon>Magnoliopsida</taxon>
        <taxon>eudicotyledons</taxon>
        <taxon>Gunneridae</taxon>
        <taxon>Pentapetalae</taxon>
        <taxon>rosids</taxon>
        <taxon>fabids</taxon>
        <taxon>Fabales</taxon>
        <taxon>Fabaceae</taxon>
        <taxon>Papilionoideae</taxon>
        <taxon>50 kb inversion clade</taxon>
        <taxon>NPAAA clade</taxon>
        <taxon>indigoferoid/millettioid clade</taxon>
        <taxon>Phaseoleae</taxon>
        <taxon>Vigna</taxon>
    </lineage>
</organism>
<feature type="non-terminal residue" evidence="1">
    <location>
        <position position="1"/>
    </location>
</feature>
<name>A0AAQ3NUF7_VIGMU</name>
<gene>
    <name evidence="1" type="ORF">V8G54_009067</name>
</gene>
<dbReference type="Proteomes" id="UP001374535">
    <property type="component" value="Chromosome 3"/>
</dbReference>